<protein>
    <recommendedName>
        <fullName evidence="2">DSBA-like thioredoxin domain-containing protein</fullName>
    </recommendedName>
</protein>
<feature type="domain" description="DSBA-like thioredoxin" evidence="2">
    <location>
        <begin position="159"/>
        <end position="251"/>
    </location>
</feature>
<accession>A0ABR1UJI4</accession>
<dbReference type="InterPro" id="IPR036249">
    <property type="entry name" value="Thioredoxin-like_sf"/>
</dbReference>
<dbReference type="GeneID" id="92093156"/>
<dbReference type="PANTHER" id="PTHR13887:SF41">
    <property type="entry name" value="THIOREDOXIN SUPERFAMILY PROTEIN"/>
    <property type="match status" value="1"/>
</dbReference>
<feature type="region of interest" description="Disordered" evidence="1">
    <location>
        <begin position="72"/>
        <end position="91"/>
    </location>
</feature>
<feature type="region of interest" description="Disordered" evidence="1">
    <location>
        <begin position="131"/>
        <end position="156"/>
    </location>
</feature>
<feature type="compositionally biased region" description="Polar residues" evidence="1">
    <location>
        <begin position="267"/>
        <end position="284"/>
    </location>
</feature>
<dbReference type="InterPro" id="IPR001853">
    <property type="entry name" value="DSBA-like_thioredoxin_dom"/>
</dbReference>
<evidence type="ECO:0000256" key="1">
    <source>
        <dbReference type="SAM" id="MobiDB-lite"/>
    </source>
</evidence>
<evidence type="ECO:0000313" key="4">
    <source>
        <dbReference type="Proteomes" id="UP001480595"/>
    </source>
</evidence>
<proteinExistence type="predicted"/>
<dbReference type="RefSeq" id="XP_066713682.1">
    <property type="nucleotide sequence ID" value="XM_066860093.1"/>
</dbReference>
<comment type="caution">
    <text evidence="3">The sequence shown here is derived from an EMBL/GenBank/DDBJ whole genome shotgun (WGS) entry which is preliminary data.</text>
</comment>
<evidence type="ECO:0000259" key="2">
    <source>
        <dbReference type="Pfam" id="PF01323"/>
    </source>
</evidence>
<dbReference type="EMBL" id="JAQQWL010000009">
    <property type="protein sequence ID" value="KAK8058236.1"/>
    <property type="molecule type" value="Genomic_DNA"/>
</dbReference>
<feature type="region of interest" description="Disordered" evidence="1">
    <location>
        <begin position="259"/>
        <end position="292"/>
    </location>
</feature>
<dbReference type="CDD" id="cd03024">
    <property type="entry name" value="DsbA_FrnE"/>
    <property type="match status" value="1"/>
</dbReference>
<dbReference type="Gene3D" id="3.40.30.10">
    <property type="entry name" value="Glutaredoxin"/>
    <property type="match status" value="1"/>
</dbReference>
<name>A0ABR1UJI4_9PEZI</name>
<dbReference type="Pfam" id="PF01323">
    <property type="entry name" value="DSBA"/>
    <property type="match status" value="2"/>
</dbReference>
<dbReference type="SUPFAM" id="SSF52833">
    <property type="entry name" value="Thioredoxin-like"/>
    <property type="match status" value="1"/>
</dbReference>
<keyword evidence="4" id="KW-1185">Reference proteome</keyword>
<feature type="compositionally biased region" description="Basic and acidic residues" evidence="1">
    <location>
        <begin position="134"/>
        <end position="145"/>
    </location>
</feature>
<dbReference type="Proteomes" id="UP001480595">
    <property type="component" value="Unassembled WGS sequence"/>
</dbReference>
<reference evidence="3 4" key="1">
    <citation type="submission" date="2023-01" db="EMBL/GenBank/DDBJ databases">
        <title>Analysis of 21 Apiospora genomes using comparative genomics revels a genus with tremendous synthesis potential of carbohydrate active enzymes and secondary metabolites.</title>
        <authorList>
            <person name="Sorensen T."/>
        </authorList>
    </citation>
    <scope>NUCLEOTIDE SEQUENCE [LARGE SCALE GENOMIC DNA]</scope>
    <source>
        <strain evidence="3 4">CBS 135458</strain>
    </source>
</reference>
<evidence type="ECO:0000313" key="3">
    <source>
        <dbReference type="EMBL" id="KAK8058236.1"/>
    </source>
</evidence>
<dbReference type="PANTHER" id="PTHR13887">
    <property type="entry name" value="GLUTATHIONE S-TRANSFERASE KAPPA"/>
    <property type="match status" value="1"/>
</dbReference>
<sequence length="292" mass="31787">MTIITIDITSDPVCPWCYMGKIRLDRAISLYQKVYPGGRHDTFSIVWHPFYLEPDAPADTPGVPWAERHAQKFGGRRHDDDGGETKEKEESEAKILHLRAQLAAKGRQHGLKFSFGGKIGRTRDAHRLIALAGRQEKKGKEKEGAADVNSDDDDDAGGLQDLVVMQLFRDFFEGEADITSRAMLAELGSKAGLGRREDLLAWLESGEGGEEVDEQARGAREEGRMKRVPRFVVQGEHVIDGAQDGQAFMEAFVQIKEGREGGVEEQAASSSTAAMGSDPGTPTSCAPGGSCS</sequence>
<gene>
    <name evidence="3" type="ORF">PG994_008684</name>
</gene>
<feature type="domain" description="DSBA-like thioredoxin" evidence="2">
    <location>
        <begin position="5"/>
        <end position="140"/>
    </location>
</feature>
<organism evidence="3 4">
    <name type="scientific">Apiospora phragmitis</name>
    <dbReference type="NCBI Taxonomy" id="2905665"/>
    <lineage>
        <taxon>Eukaryota</taxon>
        <taxon>Fungi</taxon>
        <taxon>Dikarya</taxon>
        <taxon>Ascomycota</taxon>
        <taxon>Pezizomycotina</taxon>
        <taxon>Sordariomycetes</taxon>
        <taxon>Xylariomycetidae</taxon>
        <taxon>Amphisphaeriales</taxon>
        <taxon>Apiosporaceae</taxon>
        <taxon>Apiospora</taxon>
    </lineage>
</organism>